<dbReference type="Pfam" id="PF10677">
    <property type="entry name" value="DUF2490"/>
    <property type="match status" value="1"/>
</dbReference>
<keyword evidence="1" id="KW-0732">Signal</keyword>
<evidence type="ECO:0000256" key="1">
    <source>
        <dbReference type="SAM" id="SignalP"/>
    </source>
</evidence>
<sequence>MKFKTLICLLVAVVFARTASAQVNELSGWGAWFHTQKFNDKWGASFDGQFRSAHHAAYLKNILLRPSVNYYFDKSKHLDLGYAYVTANGRTATGAHTFRPEHRIFEQFIVSHKAGTNTAISHRFRLEQRFLGQTATQPDVFAQRFRYFVRGVVPLNTQAPFVKGTFVALQNEAFANVQNKDKINKHVFDQNRAYAAFGYRLNKMIDVEAGYLNQYIKHAEAYTINHVMQVALYTRFGF</sequence>
<dbReference type="AlphaFoldDB" id="A0A7D4UNI2"/>
<keyword evidence="3" id="KW-1185">Reference proteome</keyword>
<dbReference type="Proteomes" id="UP000505355">
    <property type="component" value="Chromosome"/>
</dbReference>
<accession>A0A7D4UNI2</accession>
<dbReference type="KEGG" id="mmab:HQ865_20270"/>
<dbReference type="RefSeq" id="WP_173416654.1">
    <property type="nucleotide sequence ID" value="NZ_CP054139.1"/>
</dbReference>
<proteinExistence type="predicted"/>
<name>A0A7D4UNI2_9SPHI</name>
<protein>
    <submittedName>
        <fullName evidence="2">DUF2490 domain-containing protein</fullName>
    </submittedName>
</protein>
<gene>
    <name evidence="2" type="ORF">HQ865_20270</name>
</gene>
<reference evidence="2 3" key="1">
    <citation type="submission" date="2020-05" db="EMBL/GenBank/DDBJ databases">
        <title>Mucilaginibacter mali sp. nov.</title>
        <authorList>
            <person name="Kim H.S."/>
            <person name="Lee K.C."/>
            <person name="Suh M.K."/>
            <person name="Kim J.-S."/>
            <person name="Han K.-I."/>
            <person name="Eom M.K."/>
            <person name="Shin Y.K."/>
            <person name="Lee J.-S."/>
        </authorList>
    </citation>
    <scope>NUCLEOTIDE SEQUENCE [LARGE SCALE GENOMIC DNA]</scope>
    <source>
        <strain evidence="2 3">G2-14</strain>
    </source>
</reference>
<evidence type="ECO:0000313" key="2">
    <source>
        <dbReference type="EMBL" id="QKJ32001.1"/>
    </source>
</evidence>
<dbReference type="EMBL" id="CP054139">
    <property type="protein sequence ID" value="QKJ32001.1"/>
    <property type="molecule type" value="Genomic_DNA"/>
</dbReference>
<evidence type="ECO:0000313" key="3">
    <source>
        <dbReference type="Proteomes" id="UP000505355"/>
    </source>
</evidence>
<dbReference type="InterPro" id="IPR019619">
    <property type="entry name" value="DUF2490"/>
</dbReference>
<feature type="signal peptide" evidence="1">
    <location>
        <begin position="1"/>
        <end position="21"/>
    </location>
</feature>
<organism evidence="2 3">
    <name type="scientific">Mucilaginibacter mali</name>
    <dbReference type="NCBI Taxonomy" id="2740462"/>
    <lineage>
        <taxon>Bacteria</taxon>
        <taxon>Pseudomonadati</taxon>
        <taxon>Bacteroidota</taxon>
        <taxon>Sphingobacteriia</taxon>
        <taxon>Sphingobacteriales</taxon>
        <taxon>Sphingobacteriaceae</taxon>
        <taxon>Mucilaginibacter</taxon>
    </lineage>
</organism>
<feature type="chain" id="PRO_5028820351" evidence="1">
    <location>
        <begin position="22"/>
        <end position="238"/>
    </location>
</feature>